<keyword evidence="3" id="KW-1185">Reference proteome</keyword>
<evidence type="ECO:0000259" key="1">
    <source>
        <dbReference type="PROSITE" id="PS51186"/>
    </source>
</evidence>
<dbReference type="InterPro" id="IPR016181">
    <property type="entry name" value="Acyl_CoA_acyltransferase"/>
</dbReference>
<dbReference type="CDD" id="cd04301">
    <property type="entry name" value="NAT_SF"/>
    <property type="match status" value="1"/>
</dbReference>
<organism evidence="2 3">
    <name type="scientific">Paenibacillus ginsengarvi</name>
    <dbReference type="NCBI Taxonomy" id="400777"/>
    <lineage>
        <taxon>Bacteria</taxon>
        <taxon>Bacillati</taxon>
        <taxon>Bacillota</taxon>
        <taxon>Bacilli</taxon>
        <taxon>Bacillales</taxon>
        <taxon>Paenibacillaceae</taxon>
        <taxon>Paenibacillus</taxon>
    </lineage>
</organism>
<feature type="domain" description="N-acetyltransferase" evidence="1">
    <location>
        <begin position="37"/>
        <end position="176"/>
    </location>
</feature>
<dbReference type="InterPro" id="IPR000182">
    <property type="entry name" value="GNAT_dom"/>
</dbReference>
<dbReference type="Gene3D" id="3.40.630.30">
    <property type="match status" value="1"/>
</dbReference>
<dbReference type="AlphaFoldDB" id="A0A3B0CKK8"/>
<proteinExistence type="predicted"/>
<name>A0A3B0CKK8_9BACL</name>
<dbReference type="OrthoDB" id="9797989at2"/>
<evidence type="ECO:0000313" key="3">
    <source>
        <dbReference type="Proteomes" id="UP000282311"/>
    </source>
</evidence>
<comment type="caution">
    <text evidence="2">The sequence shown here is derived from an EMBL/GenBank/DDBJ whole genome shotgun (WGS) entry which is preliminary data.</text>
</comment>
<dbReference type="Proteomes" id="UP000282311">
    <property type="component" value="Unassembled WGS sequence"/>
</dbReference>
<dbReference type="SUPFAM" id="SSF55729">
    <property type="entry name" value="Acyl-CoA N-acyltransferases (Nat)"/>
    <property type="match status" value="1"/>
</dbReference>
<dbReference type="RefSeq" id="WP_120747083.1">
    <property type="nucleotide sequence ID" value="NZ_RBAH01000006.1"/>
</dbReference>
<protein>
    <submittedName>
        <fullName evidence="2">GNAT family N-acetyltransferase</fullName>
    </submittedName>
</protein>
<dbReference type="Pfam" id="PF13302">
    <property type="entry name" value="Acetyltransf_3"/>
    <property type="match status" value="1"/>
</dbReference>
<dbReference type="GO" id="GO:0016747">
    <property type="term" value="F:acyltransferase activity, transferring groups other than amino-acyl groups"/>
    <property type="evidence" value="ECO:0007669"/>
    <property type="project" value="InterPro"/>
</dbReference>
<dbReference type="PANTHER" id="PTHR39173:SF1">
    <property type="entry name" value="ACETYLTRANSFERASE"/>
    <property type="match status" value="1"/>
</dbReference>
<keyword evidence="2" id="KW-0808">Transferase</keyword>
<dbReference type="PANTHER" id="PTHR39173">
    <property type="entry name" value="ACETYLTRANSFERASE"/>
    <property type="match status" value="1"/>
</dbReference>
<gene>
    <name evidence="2" type="ORF">D7M11_10100</name>
</gene>
<sequence>MSSAEKVRLVRPSAEYREPYIAFYKEWIDSGEPMVPWVIRKDPSDFDAMLDFLYSQDSEEKLIDSLWVPHSTYWLIDGQENVIGAVNIRHRLNEKLLLSGGHIGYGIRPSARRKGYATVQLELALRKARELGIGSVLVVCDRNHIGSEKTIRNNGGRFDSEVTEEDGSIVKRFWIDP</sequence>
<dbReference type="PROSITE" id="PS51186">
    <property type="entry name" value="GNAT"/>
    <property type="match status" value="1"/>
</dbReference>
<reference evidence="2 3" key="1">
    <citation type="journal article" date="2007" name="Int. J. Syst. Evol. Microbiol.">
        <title>Paenibacillus ginsengarvi sp. nov., isolated from soil from ginseng cultivation.</title>
        <authorList>
            <person name="Yoon M.H."/>
            <person name="Ten L.N."/>
            <person name="Im W.T."/>
        </authorList>
    </citation>
    <scope>NUCLEOTIDE SEQUENCE [LARGE SCALE GENOMIC DNA]</scope>
    <source>
        <strain evidence="2 3">KCTC 13059</strain>
    </source>
</reference>
<dbReference type="EMBL" id="RBAH01000006">
    <property type="protein sequence ID" value="RKN84877.1"/>
    <property type="molecule type" value="Genomic_DNA"/>
</dbReference>
<accession>A0A3B0CKK8</accession>
<evidence type="ECO:0000313" key="2">
    <source>
        <dbReference type="EMBL" id="RKN84877.1"/>
    </source>
</evidence>